<feature type="region of interest" description="Disordered" evidence="1">
    <location>
        <begin position="217"/>
        <end position="237"/>
    </location>
</feature>
<dbReference type="Proteomes" id="UP000187609">
    <property type="component" value="Unassembled WGS sequence"/>
</dbReference>
<evidence type="ECO:0000313" key="2">
    <source>
        <dbReference type="EMBL" id="OIT36413.1"/>
    </source>
</evidence>
<keyword evidence="3" id="KW-1185">Reference proteome</keyword>
<protein>
    <submittedName>
        <fullName evidence="2">Uncharacterized protein</fullName>
    </submittedName>
</protein>
<sequence>MHEKLIDVIGKPAKIIPPENDVQGNKVYLKHLEEYLATKRIILASMSSELQRKHQNMDPAAIIEYLKNMVDTQLDIENSPVGSLVNHMIVLTEEREELGYNLGKELSEDLILQSVHWVYQRNNGYYFYHPSDKGVFVARGATLLEREFLLEGNYSGEIELDEVQETDESTQNKDHETQVEEPLLDVLKLTKKLSSSAVEVQELNVVQEQVNKPVPIQIDQQPNPTQGAQAVQDPLRRSTQECRVPTRLNLIV</sequence>
<dbReference type="Gramene" id="OIT36413">
    <property type="protein sequence ID" value="OIT36413"/>
    <property type="gene ID" value="A4A49_36229"/>
</dbReference>
<organism evidence="2 3">
    <name type="scientific">Nicotiana attenuata</name>
    <name type="common">Coyote tobacco</name>
    <dbReference type="NCBI Taxonomy" id="49451"/>
    <lineage>
        <taxon>Eukaryota</taxon>
        <taxon>Viridiplantae</taxon>
        <taxon>Streptophyta</taxon>
        <taxon>Embryophyta</taxon>
        <taxon>Tracheophyta</taxon>
        <taxon>Spermatophyta</taxon>
        <taxon>Magnoliopsida</taxon>
        <taxon>eudicotyledons</taxon>
        <taxon>Gunneridae</taxon>
        <taxon>Pentapetalae</taxon>
        <taxon>asterids</taxon>
        <taxon>lamiids</taxon>
        <taxon>Solanales</taxon>
        <taxon>Solanaceae</taxon>
        <taxon>Nicotianoideae</taxon>
        <taxon>Nicotianeae</taxon>
        <taxon>Nicotiana</taxon>
    </lineage>
</organism>
<gene>
    <name evidence="2" type="ORF">A4A49_36229</name>
</gene>
<name>A0A314L4C6_NICAT</name>
<comment type="caution">
    <text evidence="2">The sequence shown here is derived from an EMBL/GenBank/DDBJ whole genome shotgun (WGS) entry which is preliminary data.</text>
</comment>
<reference evidence="2" key="1">
    <citation type="submission" date="2016-11" db="EMBL/GenBank/DDBJ databases">
        <title>The genome of Nicotiana attenuata.</title>
        <authorList>
            <person name="Xu S."/>
            <person name="Brockmoeller T."/>
            <person name="Gaquerel E."/>
            <person name="Navarro A."/>
            <person name="Kuhl H."/>
            <person name="Gase K."/>
            <person name="Ling Z."/>
            <person name="Zhou W."/>
            <person name="Kreitzer C."/>
            <person name="Stanke M."/>
            <person name="Tang H."/>
            <person name="Lyons E."/>
            <person name="Pandey P."/>
            <person name="Pandey S.P."/>
            <person name="Timmermann B."/>
            <person name="Baldwin I.T."/>
        </authorList>
    </citation>
    <scope>NUCLEOTIDE SEQUENCE [LARGE SCALE GENOMIC DNA]</scope>
    <source>
        <strain evidence="2">UT</strain>
    </source>
</reference>
<dbReference type="EMBL" id="MJEQ01000436">
    <property type="protein sequence ID" value="OIT36413.1"/>
    <property type="molecule type" value="Genomic_DNA"/>
</dbReference>
<feature type="compositionally biased region" description="Polar residues" evidence="1">
    <location>
        <begin position="218"/>
        <end position="229"/>
    </location>
</feature>
<accession>A0A314L4C6</accession>
<proteinExistence type="predicted"/>
<dbReference type="AlphaFoldDB" id="A0A314L4C6"/>
<evidence type="ECO:0000256" key="1">
    <source>
        <dbReference type="SAM" id="MobiDB-lite"/>
    </source>
</evidence>
<evidence type="ECO:0000313" key="3">
    <source>
        <dbReference type="Proteomes" id="UP000187609"/>
    </source>
</evidence>